<evidence type="ECO:0000313" key="2">
    <source>
        <dbReference type="EMBL" id="MQL76115.1"/>
    </source>
</evidence>
<keyword evidence="3" id="KW-1185">Reference proteome</keyword>
<sequence length="188" mass="21222">MNPPLPWRSPARFFPRLPYGRALPDRQPNSEPRRLEPSSSSRQSGNQTRKCPLPRPVVLVEEERTHIPTQSPYAPTGNIRDHFFHLSPLAVHLPFGTLACLAFTITPPSSIPLCGPHTSLAFLHFFLSSGGCWNRVQHRRCVYNASTISDAFRFAVAAAKADAFSYLGILHRSRDRLPSYPRLHTPFR</sequence>
<name>A0A843TYE8_COLES</name>
<comment type="caution">
    <text evidence="2">The sequence shown here is derived from an EMBL/GenBank/DDBJ whole genome shotgun (WGS) entry which is preliminary data.</text>
</comment>
<evidence type="ECO:0000313" key="3">
    <source>
        <dbReference type="Proteomes" id="UP000652761"/>
    </source>
</evidence>
<feature type="region of interest" description="Disordered" evidence="1">
    <location>
        <begin position="1"/>
        <end position="55"/>
    </location>
</feature>
<dbReference type="AlphaFoldDB" id="A0A843TYE8"/>
<organism evidence="2 3">
    <name type="scientific">Colocasia esculenta</name>
    <name type="common">Wild taro</name>
    <name type="synonym">Arum esculentum</name>
    <dbReference type="NCBI Taxonomy" id="4460"/>
    <lineage>
        <taxon>Eukaryota</taxon>
        <taxon>Viridiplantae</taxon>
        <taxon>Streptophyta</taxon>
        <taxon>Embryophyta</taxon>
        <taxon>Tracheophyta</taxon>
        <taxon>Spermatophyta</taxon>
        <taxon>Magnoliopsida</taxon>
        <taxon>Liliopsida</taxon>
        <taxon>Araceae</taxon>
        <taxon>Aroideae</taxon>
        <taxon>Colocasieae</taxon>
        <taxon>Colocasia</taxon>
    </lineage>
</organism>
<proteinExistence type="predicted"/>
<dbReference type="Proteomes" id="UP000652761">
    <property type="component" value="Unassembled WGS sequence"/>
</dbReference>
<dbReference type="EMBL" id="NMUH01000281">
    <property type="protein sequence ID" value="MQL76115.1"/>
    <property type="molecule type" value="Genomic_DNA"/>
</dbReference>
<gene>
    <name evidence="2" type="ORF">Taro_008500</name>
</gene>
<accession>A0A843TYE8</accession>
<evidence type="ECO:0000256" key="1">
    <source>
        <dbReference type="SAM" id="MobiDB-lite"/>
    </source>
</evidence>
<reference evidence="2" key="1">
    <citation type="submission" date="2017-07" db="EMBL/GenBank/DDBJ databases">
        <title>Taro Niue Genome Assembly and Annotation.</title>
        <authorList>
            <person name="Atibalentja N."/>
            <person name="Keating K."/>
            <person name="Fields C.J."/>
        </authorList>
    </citation>
    <scope>NUCLEOTIDE SEQUENCE</scope>
    <source>
        <strain evidence="2">Niue_2</strain>
        <tissue evidence="2">Leaf</tissue>
    </source>
</reference>
<protein>
    <submittedName>
        <fullName evidence="2">Uncharacterized protein</fullName>
    </submittedName>
</protein>